<comment type="caution">
    <text evidence="4">The sequence shown here is derived from an EMBL/GenBank/DDBJ whole genome shotgun (WGS) entry which is preliminary data.</text>
</comment>
<accession>A0A3R9R4Q7</accession>
<feature type="domain" description="IPT/TIG" evidence="3">
    <location>
        <begin position="240"/>
        <end position="308"/>
    </location>
</feature>
<feature type="domain" description="IPT/TIG" evidence="3">
    <location>
        <begin position="413"/>
        <end position="493"/>
    </location>
</feature>
<dbReference type="InterPro" id="IPR013783">
    <property type="entry name" value="Ig-like_fold"/>
</dbReference>
<evidence type="ECO:0000259" key="2">
    <source>
        <dbReference type="Pfam" id="PF01345"/>
    </source>
</evidence>
<sequence>MKSCSFSSLPALVCLSVVFVVTGCGNSNPTASNGGVSPTPTPIVLAVVSISPTSVPAGAQPLTLTVTGSGFQSTSVVQVNGASVPTTYVSATQLSAIVPASSLATGAMLQVVVLNGTNSSANGSSVISLEVDNPAPVITSYSPSLFLAGTAPVTISVTGSGFIPGTVLQVNGSARATTYVSATQVSIGLTANDLASPGSLVLTAVNPIPGGGTSAGASLSVSNPIPGLITITPSSVGAGATTSTTVTVAGSNFISSSVAQVNGSARPTTVSSSTQLSFQLTAADQAAAGQLQINVVNPAPGGGTSAGASLSVSNPTPGLITITPSSIAAGATTATTVTVAGSNFISSSVAQVNGSARPTTVSSSTQLSFQLTAADQAAAGQLQINVVNPAPGGGTSAGASLSVSNPTPGLITITPSSIAAGAQTSTTVTVTGSNFISSSVAQVNGSARRTTVTSSTQLSFQLTAADQAAVGPLQINVVNPAPGGGTSTAATFTVTVVGTPIIAKISPAQLIVGSADTNIQIVGTNLTGGATVQWNGTNLPTGYGFSSSNGNYLIATVSANLLAAIGTANISVTNASATPSVSNTITVQIVDPPPPTLTSLSTTLAPVGKAVTITLNGTNFTPASTVALNGVNVPTTFSSYTSQITAAIPATALLTPGVDSVTVTNSTGTSAPLYLTAYVPIINNSMVYNPVNGLFYLSVPSAAGAPYGNSVVSVDPLTGSLGTPITVGSEPDKLAITSDGRYLWVGLDGSSAVRKVDLVAGTAGLQFSLPQEGTGQYAAAALAALPGATDSVVVATPAGNIGQALAIYDNGVARGTPVQATFYTYNPWALVVDGTRNEIYTAGSDTYDTYTYDASGLTLKTANASNQFNASQSYASQNNDEIEIVNGILYTDFGQVDDPESGSVLNNFYSSGTTLAQGSTTIDATQGKAFILENSYNSYQLGAFNLSTFTPTATAPIPVTIPTFRANYQILGPSGMRLTRWGTDGLAFRGPGGFVSLRSSLVQDLSTVNADLGVTITSSAANGTGSTTTYIATVTNNGPASASSVGLTAFLPSTGSLTSATPSSGSCSTAGVILCDLGSLANGASASVVFSVLQTSAGSAAMTVQVTASETDPVGSNNQATSTTNITGGAYNVAPTLSAISPAGIVSGSSDTIITLTGSGFSDSSTVLLNGTSLATNFVSSTQLTATVPAANLATLGWAPIAVSNPAPGGGTSSALPLTVFSVLNLGANHILYDPYSRKIMAGIGAGTPSVAANSIVAVTPDTASIGTTVQIGGTPTNLTLTSDGQILYALLPGATTGSIARFNMLTQQPDFTVSGFATGYQVGLRDIATQPGAENTVAVDEGEYVGISIFDFDPASRIATRRGVATTPSAGTCLAFPEASSMFAVDLWSSPNALDLYNVTTNGLVNGSYPYYVASNIQYLNCYKLSGGLLFTQSGSVAETGVSPVAQVGVFEGMPNVSNYGAGVKDFEPDTSLGLSFYLTDLNPNLYSAIFDSITAFNIQTFMPTTVLSLPFETFEGNTGFTGVDVVRWGQDGLAVLSSGGNVYLVRGGAIVPQLLNVNSAAILTASSLTSTTHGAGNTSLTLTGSNFVPGVAVLWNGSYRTTTIVDPTHVSVAIPASDLAQAGTAVITAVNPGSPASAPLTFSID</sequence>
<protein>
    <submittedName>
        <fullName evidence="4">Uncharacterized protein DUF11</fullName>
    </submittedName>
</protein>
<feature type="signal peptide" evidence="1">
    <location>
        <begin position="1"/>
        <end position="22"/>
    </location>
</feature>
<feature type="chain" id="PRO_5018781492" evidence="1">
    <location>
        <begin position="23"/>
        <end position="1647"/>
    </location>
</feature>
<feature type="domain" description="IPT/TIG" evidence="3">
    <location>
        <begin position="1135"/>
        <end position="1218"/>
    </location>
</feature>
<dbReference type="RefSeq" id="WP_260473130.1">
    <property type="nucleotide sequence ID" value="NZ_RSDW01000001.1"/>
</dbReference>
<evidence type="ECO:0000259" key="3">
    <source>
        <dbReference type="Pfam" id="PF01833"/>
    </source>
</evidence>
<dbReference type="CDD" id="cd00603">
    <property type="entry name" value="IPT_PCSR"/>
    <property type="match status" value="1"/>
</dbReference>
<dbReference type="InterPro" id="IPR001434">
    <property type="entry name" value="OmcB-like_DUF11"/>
</dbReference>
<dbReference type="SUPFAM" id="SSF63829">
    <property type="entry name" value="Calcium-dependent phosphotriesterase"/>
    <property type="match status" value="2"/>
</dbReference>
<keyword evidence="5" id="KW-1185">Reference proteome</keyword>
<organism evidence="4 5">
    <name type="scientific">Edaphobacter aggregans</name>
    <dbReference type="NCBI Taxonomy" id="570835"/>
    <lineage>
        <taxon>Bacteria</taxon>
        <taxon>Pseudomonadati</taxon>
        <taxon>Acidobacteriota</taxon>
        <taxon>Terriglobia</taxon>
        <taxon>Terriglobales</taxon>
        <taxon>Acidobacteriaceae</taxon>
        <taxon>Edaphobacter</taxon>
    </lineage>
</organism>
<dbReference type="Gene3D" id="2.60.40.10">
    <property type="entry name" value="Immunoglobulins"/>
    <property type="match status" value="7"/>
</dbReference>
<reference evidence="4 5" key="1">
    <citation type="submission" date="2018-12" db="EMBL/GenBank/DDBJ databases">
        <title>Sequencing of bacterial isolates from soil warming experiment in Harvard Forest, Massachusetts, USA.</title>
        <authorList>
            <person name="Deangelis K."/>
        </authorList>
    </citation>
    <scope>NUCLEOTIDE SEQUENCE [LARGE SCALE GENOMIC DNA]</scope>
    <source>
        <strain evidence="4 5">EB153</strain>
    </source>
</reference>
<dbReference type="InterPro" id="IPR002909">
    <property type="entry name" value="IPT_dom"/>
</dbReference>
<dbReference type="Proteomes" id="UP000269669">
    <property type="component" value="Unassembled WGS sequence"/>
</dbReference>
<feature type="domain" description="IPT/TIG" evidence="3">
    <location>
        <begin position="47"/>
        <end position="121"/>
    </location>
</feature>
<proteinExistence type="predicted"/>
<gene>
    <name evidence="4" type="ORF">EDE15_3433</name>
</gene>
<feature type="domain" description="IPT/TIG" evidence="3">
    <location>
        <begin position="1568"/>
        <end position="1645"/>
    </location>
</feature>
<dbReference type="Pfam" id="PF01833">
    <property type="entry name" value="TIG"/>
    <property type="match status" value="6"/>
</dbReference>
<dbReference type="PROSITE" id="PS51257">
    <property type="entry name" value="PROKAR_LIPOPROTEIN"/>
    <property type="match status" value="1"/>
</dbReference>
<evidence type="ECO:0000256" key="1">
    <source>
        <dbReference type="SAM" id="SignalP"/>
    </source>
</evidence>
<feature type="domain" description="IPT/TIG" evidence="3">
    <location>
        <begin position="323"/>
        <end position="399"/>
    </location>
</feature>
<evidence type="ECO:0000313" key="5">
    <source>
        <dbReference type="Proteomes" id="UP000269669"/>
    </source>
</evidence>
<dbReference type="Pfam" id="PF01345">
    <property type="entry name" value="DUF11"/>
    <property type="match status" value="1"/>
</dbReference>
<name>A0A3R9R4Q7_9BACT</name>
<dbReference type="SUPFAM" id="SSF81296">
    <property type="entry name" value="E set domains"/>
    <property type="match status" value="8"/>
</dbReference>
<dbReference type="EMBL" id="RSDW01000001">
    <property type="protein sequence ID" value="RSL17884.1"/>
    <property type="molecule type" value="Genomic_DNA"/>
</dbReference>
<dbReference type="InterPro" id="IPR014756">
    <property type="entry name" value="Ig_E-set"/>
</dbReference>
<evidence type="ECO:0000313" key="4">
    <source>
        <dbReference type="EMBL" id="RSL17884.1"/>
    </source>
</evidence>
<keyword evidence="1" id="KW-0732">Signal</keyword>
<feature type="domain" description="DUF11" evidence="2">
    <location>
        <begin position="1011"/>
        <end position="1123"/>
    </location>
</feature>